<evidence type="ECO:0000313" key="1">
    <source>
        <dbReference type="Proteomes" id="UP000887565"/>
    </source>
</evidence>
<sequence length="83" mass="9908">MAQNAKGPFTLFRPNFEKSYRCRAVYSLMCSSDREILLFNVFDHFLDNLVYYVIYVASTLECDYKGNKNNPNPWIRILCNWLR</sequence>
<reference evidence="2" key="1">
    <citation type="submission" date="2022-11" db="UniProtKB">
        <authorList>
            <consortium name="WormBaseParasite"/>
        </authorList>
    </citation>
    <scope>IDENTIFICATION</scope>
</reference>
<name>A0A915KG05_ROMCU</name>
<protein>
    <submittedName>
        <fullName evidence="2">Uncharacterized protein</fullName>
    </submittedName>
</protein>
<dbReference type="WBParaSite" id="nRc.2.0.1.t37310-RA">
    <property type="protein sequence ID" value="nRc.2.0.1.t37310-RA"/>
    <property type="gene ID" value="nRc.2.0.1.g37310"/>
</dbReference>
<proteinExistence type="predicted"/>
<dbReference type="AlphaFoldDB" id="A0A915KG05"/>
<accession>A0A915KG05</accession>
<evidence type="ECO:0000313" key="2">
    <source>
        <dbReference type="WBParaSite" id="nRc.2.0.1.t37310-RA"/>
    </source>
</evidence>
<keyword evidence="1" id="KW-1185">Reference proteome</keyword>
<organism evidence="1 2">
    <name type="scientific">Romanomermis culicivorax</name>
    <name type="common">Nematode worm</name>
    <dbReference type="NCBI Taxonomy" id="13658"/>
    <lineage>
        <taxon>Eukaryota</taxon>
        <taxon>Metazoa</taxon>
        <taxon>Ecdysozoa</taxon>
        <taxon>Nematoda</taxon>
        <taxon>Enoplea</taxon>
        <taxon>Dorylaimia</taxon>
        <taxon>Mermithida</taxon>
        <taxon>Mermithoidea</taxon>
        <taxon>Mermithidae</taxon>
        <taxon>Romanomermis</taxon>
    </lineage>
</organism>
<dbReference type="Proteomes" id="UP000887565">
    <property type="component" value="Unplaced"/>
</dbReference>